<name>A0A1I3KCQ8_9SPHI</name>
<dbReference type="FunFam" id="2.60.120.1440:FF:000001">
    <property type="entry name" value="Putative anti-sigma factor"/>
    <property type="match status" value="1"/>
</dbReference>
<keyword evidence="1" id="KW-0472">Membrane</keyword>
<dbReference type="Proteomes" id="UP000198670">
    <property type="component" value="Unassembled WGS sequence"/>
</dbReference>
<dbReference type="InterPro" id="IPR012373">
    <property type="entry name" value="Ferrdict_sens_TM"/>
</dbReference>
<protein>
    <submittedName>
        <fullName evidence="4">FecR family protein</fullName>
    </submittedName>
</protein>
<feature type="domain" description="Protein FecR C-terminal" evidence="3">
    <location>
        <begin position="324"/>
        <end position="389"/>
    </location>
</feature>
<dbReference type="InterPro" id="IPR032508">
    <property type="entry name" value="FecR_C"/>
</dbReference>
<evidence type="ECO:0000256" key="1">
    <source>
        <dbReference type="SAM" id="Phobius"/>
    </source>
</evidence>
<gene>
    <name evidence="4" type="ORF">SAMN05444682_105157</name>
</gene>
<evidence type="ECO:0000259" key="2">
    <source>
        <dbReference type="Pfam" id="PF04773"/>
    </source>
</evidence>
<evidence type="ECO:0000313" key="4">
    <source>
        <dbReference type="EMBL" id="SFI70164.1"/>
    </source>
</evidence>
<dbReference type="PANTHER" id="PTHR30273:SF2">
    <property type="entry name" value="PROTEIN FECR"/>
    <property type="match status" value="1"/>
</dbReference>
<dbReference type="Gene3D" id="3.55.50.30">
    <property type="match status" value="1"/>
</dbReference>
<dbReference type="OrthoDB" id="641696at2"/>
<dbReference type="AlphaFoldDB" id="A0A1I3KCQ8"/>
<dbReference type="STRING" id="1477437.SAMN05444682_105157"/>
<dbReference type="GO" id="GO:0016989">
    <property type="term" value="F:sigma factor antagonist activity"/>
    <property type="evidence" value="ECO:0007669"/>
    <property type="project" value="TreeGrafter"/>
</dbReference>
<proteinExistence type="predicted"/>
<feature type="domain" description="FecR protein" evidence="2">
    <location>
        <begin position="186"/>
        <end position="280"/>
    </location>
</feature>
<dbReference type="Pfam" id="PF04773">
    <property type="entry name" value="FecR"/>
    <property type="match status" value="1"/>
</dbReference>
<reference evidence="4 5" key="1">
    <citation type="submission" date="2016-10" db="EMBL/GenBank/DDBJ databases">
        <authorList>
            <person name="de Groot N.N."/>
        </authorList>
    </citation>
    <scope>NUCLEOTIDE SEQUENCE [LARGE SCALE GENOMIC DNA]</scope>
    <source>
        <strain evidence="4 5">RK1</strain>
    </source>
</reference>
<dbReference type="InterPro" id="IPR006860">
    <property type="entry name" value="FecR"/>
</dbReference>
<dbReference type="Pfam" id="PF16344">
    <property type="entry name" value="FecR_C"/>
    <property type="match status" value="1"/>
</dbReference>
<organism evidence="4 5">
    <name type="scientific">Parapedobacter indicus</name>
    <dbReference type="NCBI Taxonomy" id="1477437"/>
    <lineage>
        <taxon>Bacteria</taxon>
        <taxon>Pseudomonadati</taxon>
        <taxon>Bacteroidota</taxon>
        <taxon>Sphingobacteriia</taxon>
        <taxon>Sphingobacteriales</taxon>
        <taxon>Sphingobacteriaceae</taxon>
        <taxon>Parapedobacter</taxon>
    </lineage>
</organism>
<dbReference type="PANTHER" id="PTHR30273">
    <property type="entry name" value="PERIPLASMIC SIGNAL SENSOR AND SIGMA FACTOR ACTIVATOR FECR-RELATED"/>
    <property type="match status" value="1"/>
</dbReference>
<accession>A0A1I3KCQ8</accession>
<dbReference type="RefSeq" id="WP_090626824.1">
    <property type="nucleotide sequence ID" value="NZ_FOQO01000005.1"/>
</dbReference>
<keyword evidence="1" id="KW-1133">Transmembrane helix</keyword>
<dbReference type="Gene3D" id="2.60.120.1440">
    <property type="match status" value="1"/>
</dbReference>
<sequence length="391" mass="44285">MEFDKEQVILLLQKYLRGELQPDEYTHLQEWANSHAAYRRVLNQISTQGRFTADLMEFYNLPVNEKRTVDYTIANQAIRETPTIKIRHTFWRRESRVAAILVVALLAFGSYWYLGREKHSPSTYTGAPDKSPGRSQAVLTLADGRAINLSEAQTGIVISDEVTYLDGSQVTEDDNSHVQSSKQHSIATPKGGMYQITLADGSKVWLNAASTLKYPSRFTSKERVVELLGEAYFIVANDKKRPFKVITNGQQIEVLGTEFNISAYDDEPEIKTTLVAGAVRIAVTADHHSPTVLRPGEQATLRDDAIMVQKVDVTPYTAWKNSVFHFKNTPFEEMMRQIARWYDVDVIYANKVPKETFTGEMSRNLSLITVLDLLNVSEVRIQFTGNQLIVE</sequence>
<keyword evidence="1" id="KW-0812">Transmembrane</keyword>
<evidence type="ECO:0000259" key="3">
    <source>
        <dbReference type="Pfam" id="PF16344"/>
    </source>
</evidence>
<keyword evidence="5" id="KW-1185">Reference proteome</keyword>
<feature type="transmembrane region" description="Helical" evidence="1">
    <location>
        <begin position="97"/>
        <end position="114"/>
    </location>
</feature>
<evidence type="ECO:0000313" key="5">
    <source>
        <dbReference type="Proteomes" id="UP000198670"/>
    </source>
</evidence>
<dbReference type="EMBL" id="FOQO01000005">
    <property type="protein sequence ID" value="SFI70164.1"/>
    <property type="molecule type" value="Genomic_DNA"/>
</dbReference>